<gene>
    <name evidence="2" type="ORF">H6A13_08815</name>
</gene>
<proteinExistence type="predicted"/>
<protein>
    <submittedName>
        <fullName evidence="2">Uncharacterized protein</fullName>
    </submittedName>
</protein>
<name>A0A938X0T5_9CLOT</name>
<dbReference type="Proteomes" id="UP000713880">
    <property type="component" value="Unassembled WGS sequence"/>
</dbReference>
<feature type="coiled-coil region" evidence="1">
    <location>
        <begin position="22"/>
        <end position="64"/>
    </location>
</feature>
<organism evidence="2 3">
    <name type="scientific">Mordavella massiliensis</name>
    <dbReference type="NCBI Taxonomy" id="1871024"/>
    <lineage>
        <taxon>Bacteria</taxon>
        <taxon>Bacillati</taxon>
        <taxon>Bacillota</taxon>
        <taxon>Clostridia</taxon>
        <taxon>Eubacteriales</taxon>
        <taxon>Clostridiaceae</taxon>
        <taxon>Mordavella</taxon>
    </lineage>
</organism>
<evidence type="ECO:0000256" key="1">
    <source>
        <dbReference type="SAM" id="Coils"/>
    </source>
</evidence>
<comment type="caution">
    <text evidence="2">The sequence shown here is derived from an EMBL/GenBank/DDBJ whole genome shotgun (WGS) entry which is preliminary data.</text>
</comment>
<sequence>MDFDNLPKMDFNYTSNLLNQVQREQEERLAEINQMYAEQREREAQSLQATIETAENTAEMKQDLKTVIHNQNNYIKMLEYQNQLLKNMFVSGEDGLAVQKEIMMILQEQGETDSTFKDKGLDAGIQAVFLGIQMWLKSRGIDF</sequence>
<reference evidence="2" key="1">
    <citation type="submission" date="2020-08" db="EMBL/GenBank/DDBJ databases">
        <authorList>
            <person name="Cejkova D."/>
            <person name="Kubasova T."/>
            <person name="Jahodarova E."/>
            <person name="Rychlik I."/>
        </authorList>
    </citation>
    <scope>NUCLEOTIDE SEQUENCE</scope>
    <source>
        <strain evidence="2">An420c</strain>
    </source>
</reference>
<dbReference type="RefSeq" id="WP_204909231.1">
    <property type="nucleotide sequence ID" value="NZ_JACJLV010000027.1"/>
</dbReference>
<keyword evidence="3" id="KW-1185">Reference proteome</keyword>
<accession>A0A938X0T5</accession>
<evidence type="ECO:0000313" key="3">
    <source>
        <dbReference type="Proteomes" id="UP000713880"/>
    </source>
</evidence>
<dbReference type="AlphaFoldDB" id="A0A938X0T5"/>
<keyword evidence="1" id="KW-0175">Coiled coil</keyword>
<dbReference type="EMBL" id="JACJLV010000027">
    <property type="protein sequence ID" value="MBM6827191.1"/>
    <property type="molecule type" value="Genomic_DNA"/>
</dbReference>
<evidence type="ECO:0000313" key="2">
    <source>
        <dbReference type="EMBL" id="MBM6827191.1"/>
    </source>
</evidence>
<reference evidence="2" key="2">
    <citation type="journal article" date="2021" name="Sci. Rep.">
        <title>The distribution of antibiotic resistance genes in chicken gut microbiota commensals.</title>
        <authorList>
            <person name="Juricova H."/>
            <person name="Matiasovicova J."/>
            <person name="Kubasova T."/>
            <person name="Cejkova D."/>
            <person name="Rychlik I."/>
        </authorList>
    </citation>
    <scope>NUCLEOTIDE SEQUENCE</scope>
    <source>
        <strain evidence="2">An420c</strain>
    </source>
</reference>